<dbReference type="RefSeq" id="WP_246456784.1">
    <property type="nucleotide sequence ID" value="NZ_JACHIV010000001.1"/>
</dbReference>
<evidence type="ECO:0008006" key="4">
    <source>
        <dbReference type="Google" id="ProtNLM"/>
    </source>
</evidence>
<dbReference type="InterPro" id="IPR039535">
    <property type="entry name" value="ASST-like"/>
</dbReference>
<dbReference type="PANTHER" id="PTHR35340:SF6">
    <property type="entry name" value="ASST-DOMAIN-CONTAINING PROTEIN"/>
    <property type="match status" value="1"/>
</dbReference>
<reference evidence="2 3" key="1">
    <citation type="submission" date="2020-08" db="EMBL/GenBank/DDBJ databases">
        <title>Sequencing the genomes of 1000 actinobacteria strains.</title>
        <authorList>
            <person name="Klenk H.-P."/>
        </authorList>
    </citation>
    <scope>NUCLEOTIDE SEQUENCE [LARGE SCALE GENOMIC DNA]</scope>
    <source>
        <strain evidence="2 3">DSM 45582</strain>
    </source>
</reference>
<keyword evidence="3" id="KW-1185">Reference proteome</keyword>
<dbReference type="Pfam" id="PF14269">
    <property type="entry name" value="Arylsulfotran_2"/>
    <property type="match status" value="1"/>
</dbReference>
<dbReference type="PANTHER" id="PTHR35340">
    <property type="entry name" value="PQQ ENZYME REPEAT PROTEIN-RELATED"/>
    <property type="match status" value="1"/>
</dbReference>
<comment type="caution">
    <text evidence="2">The sequence shown here is derived from an EMBL/GenBank/DDBJ whole genome shotgun (WGS) entry which is preliminary data.</text>
</comment>
<dbReference type="AlphaFoldDB" id="A0A840NK37"/>
<dbReference type="InterPro" id="IPR006311">
    <property type="entry name" value="TAT_signal"/>
</dbReference>
<dbReference type="InterPro" id="IPR053143">
    <property type="entry name" value="Arylsulfate_ST"/>
</dbReference>
<keyword evidence="1" id="KW-0732">Signal</keyword>
<feature type="signal peptide" evidence="1">
    <location>
        <begin position="1"/>
        <end position="22"/>
    </location>
</feature>
<dbReference type="PROSITE" id="PS51318">
    <property type="entry name" value="TAT"/>
    <property type="match status" value="1"/>
</dbReference>
<evidence type="ECO:0000313" key="2">
    <source>
        <dbReference type="EMBL" id="MBB5069512.1"/>
    </source>
</evidence>
<protein>
    <recommendedName>
        <fullName evidence="4">Arylsulfotransferase ASST</fullName>
    </recommendedName>
</protein>
<dbReference type="EMBL" id="JACHIV010000001">
    <property type="protein sequence ID" value="MBB5069512.1"/>
    <property type="molecule type" value="Genomic_DNA"/>
</dbReference>
<evidence type="ECO:0000313" key="3">
    <source>
        <dbReference type="Proteomes" id="UP000580474"/>
    </source>
</evidence>
<dbReference type="Proteomes" id="UP000580474">
    <property type="component" value="Unassembled WGS sequence"/>
</dbReference>
<name>A0A840NK37_9PSEU</name>
<accession>A0A840NK37</accession>
<organism evidence="2 3">
    <name type="scientific">Saccharopolyspora gloriosae</name>
    <dbReference type="NCBI Taxonomy" id="455344"/>
    <lineage>
        <taxon>Bacteria</taxon>
        <taxon>Bacillati</taxon>
        <taxon>Actinomycetota</taxon>
        <taxon>Actinomycetes</taxon>
        <taxon>Pseudonocardiales</taxon>
        <taxon>Pseudonocardiaceae</taxon>
        <taxon>Saccharopolyspora</taxon>
    </lineage>
</organism>
<sequence length="505" mass="53560">MTTTPDPAVGRRSVLRMMAAAAAVPALVSTGTAAVAAAAPRAGTLAGHTFVSRPDLNPPQVEISTPAAGVEPGYVLLTPAGANKLNAAAPAPRADFQPGALIMDDLGQPVWFSRPAEGVIADMKVQQYQEKPVLTFWEGAIHIPPGFGEGRFVVLDENYERIAEVSPANGLQGDMHEFVITPRGTALVIVYSEVRADTTPVGGAPDSKVLEGVIQEIDIATGDLVFEWRSLEHVTLDESFYPVPKDPEEWFDYIHLNAVCEDGDALLVSARCTHAVYRIDRATGEVNWRLNGKKSDFVMGTDAPFAWQHDCRRQADGVISLFDNAAAAPGRGKSRALTLAVDETARTAEVVRSNESPEGLLAPNQGNTQVLANGHLFVGWGGEPYFTEFDENGTALFHGKFVDSITSYRSFRSAWVGRPLDAPAVAGQAGDGVTSVYASWNGATEVAGWRVLTGPDEANLTPVQDAERAGFETKVDVPGGAAFVGVQALDRDGAVLGTSPAVAVS</sequence>
<dbReference type="InterPro" id="IPR011045">
    <property type="entry name" value="N2O_reductase_N"/>
</dbReference>
<gene>
    <name evidence="2" type="ORF">BJ969_002600</name>
</gene>
<dbReference type="SUPFAM" id="SSF50974">
    <property type="entry name" value="Nitrous oxide reductase, N-terminal domain"/>
    <property type="match status" value="1"/>
</dbReference>
<feature type="chain" id="PRO_5038722696" description="Arylsulfotransferase ASST" evidence="1">
    <location>
        <begin position="23"/>
        <end position="505"/>
    </location>
</feature>
<evidence type="ECO:0000256" key="1">
    <source>
        <dbReference type="SAM" id="SignalP"/>
    </source>
</evidence>
<proteinExistence type="predicted"/>